<evidence type="ECO:0000313" key="2">
    <source>
        <dbReference type="Proteomes" id="UP000275408"/>
    </source>
</evidence>
<protein>
    <recommendedName>
        <fullName evidence="3">Reverse transcriptase domain-containing protein</fullName>
    </recommendedName>
</protein>
<dbReference type="Proteomes" id="UP000275408">
    <property type="component" value="Unassembled WGS sequence"/>
</dbReference>
<organism evidence="1 2">
    <name type="scientific">Pocillopora damicornis</name>
    <name type="common">Cauliflower coral</name>
    <name type="synonym">Millepora damicornis</name>
    <dbReference type="NCBI Taxonomy" id="46731"/>
    <lineage>
        <taxon>Eukaryota</taxon>
        <taxon>Metazoa</taxon>
        <taxon>Cnidaria</taxon>
        <taxon>Anthozoa</taxon>
        <taxon>Hexacorallia</taxon>
        <taxon>Scleractinia</taxon>
        <taxon>Astrocoeniina</taxon>
        <taxon>Pocilloporidae</taxon>
        <taxon>Pocillopora</taxon>
    </lineage>
</organism>
<sequence length="161" mass="18286">MERGNLLNSPKDSKVFNWALANRLPLSEKKTKVLTVKGKRLSIQINNNLKITCNSSLLTNVMNVKLLGLETDEKLTFSEHIMTVCKKVTQCIGLLKKITNHLPLKQRLLYYNALIKPVINYTIISTNCNFNLTFPRYNRETEGGRAFTVTACKAWNSLSLP</sequence>
<proteinExistence type="predicted"/>
<name>A0A3M6TL60_POCDA</name>
<comment type="caution">
    <text evidence="1">The sequence shown here is derived from an EMBL/GenBank/DDBJ whole genome shotgun (WGS) entry which is preliminary data.</text>
</comment>
<reference evidence="1 2" key="1">
    <citation type="journal article" date="2018" name="Sci. Rep.">
        <title>Comparative analysis of the Pocillopora damicornis genome highlights role of immune system in coral evolution.</title>
        <authorList>
            <person name="Cunning R."/>
            <person name="Bay R.A."/>
            <person name="Gillette P."/>
            <person name="Baker A.C."/>
            <person name="Traylor-Knowles N."/>
        </authorList>
    </citation>
    <scope>NUCLEOTIDE SEQUENCE [LARGE SCALE GENOMIC DNA]</scope>
    <source>
        <strain evidence="1">RSMAS</strain>
        <tissue evidence="1">Whole animal</tissue>
    </source>
</reference>
<evidence type="ECO:0008006" key="3">
    <source>
        <dbReference type="Google" id="ProtNLM"/>
    </source>
</evidence>
<keyword evidence="2" id="KW-1185">Reference proteome</keyword>
<gene>
    <name evidence="1" type="ORF">pdam_00009406</name>
</gene>
<accession>A0A3M6TL60</accession>
<dbReference type="EMBL" id="RCHS01003422">
    <property type="protein sequence ID" value="RMX42153.1"/>
    <property type="molecule type" value="Genomic_DNA"/>
</dbReference>
<evidence type="ECO:0000313" key="1">
    <source>
        <dbReference type="EMBL" id="RMX42153.1"/>
    </source>
</evidence>
<feature type="non-terminal residue" evidence="1">
    <location>
        <position position="161"/>
    </location>
</feature>
<dbReference type="AlphaFoldDB" id="A0A3M6TL60"/>